<organism evidence="4 5">
    <name type="scientific">Meripilus lineatus</name>
    <dbReference type="NCBI Taxonomy" id="2056292"/>
    <lineage>
        <taxon>Eukaryota</taxon>
        <taxon>Fungi</taxon>
        <taxon>Dikarya</taxon>
        <taxon>Basidiomycota</taxon>
        <taxon>Agaricomycotina</taxon>
        <taxon>Agaricomycetes</taxon>
        <taxon>Polyporales</taxon>
        <taxon>Meripilaceae</taxon>
        <taxon>Meripilus</taxon>
    </lineage>
</organism>
<feature type="compositionally biased region" description="Basic and acidic residues" evidence="2">
    <location>
        <begin position="378"/>
        <end position="392"/>
    </location>
</feature>
<feature type="region of interest" description="Disordered" evidence="2">
    <location>
        <begin position="245"/>
        <end position="310"/>
    </location>
</feature>
<feature type="region of interest" description="Disordered" evidence="2">
    <location>
        <begin position="1"/>
        <end position="45"/>
    </location>
</feature>
<feature type="region of interest" description="Disordered" evidence="2">
    <location>
        <begin position="79"/>
        <end position="100"/>
    </location>
</feature>
<dbReference type="CDD" id="cd16449">
    <property type="entry name" value="RING-HC"/>
    <property type="match status" value="1"/>
</dbReference>
<reference evidence="4" key="1">
    <citation type="submission" date="2022-07" db="EMBL/GenBank/DDBJ databases">
        <title>Genome Sequence of Physisporinus lineatus.</title>
        <authorList>
            <person name="Buettner E."/>
        </authorList>
    </citation>
    <scope>NUCLEOTIDE SEQUENCE</scope>
    <source>
        <strain evidence="4">VT162</strain>
    </source>
</reference>
<evidence type="ECO:0000259" key="3">
    <source>
        <dbReference type="PROSITE" id="PS50089"/>
    </source>
</evidence>
<feature type="domain" description="RING-type" evidence="3">
    <location>
        <begin position="167"/>
        <end position="209"/>
    </location>
</feature>
<dbReference type="GO" id="GO:0008270">
    <property type="term" value="F:zinc ion binding"/>
    <property type="evidence" value="ECO:0007669"/>
    <property type="project" value="UniProtKB-KW"/>
</dbReference>
<dbReference type="Pfam" id="PF14634">
    <property type="entry name" value="zf-RING_5"/>
    <property type="match status" value="1"/>
</dbReference>
<feature type="region of interest" description="Disordered" evidence="2">
    <location>
        <begin position="354"/>
        <end position="398"/>
    </location>
</feature>
<dbReference type="Proteomes" id="UP001212997">
    <property type="component" value="Unassembled WGS sequence"/>
</dbReference>
<dbReference type="SUPFAM" id="SSF57850">
    <property type="entry name" value="RING/U-box"/>
    <property type="match status" value="1"/>
</dbReference>
<dbReference type="EMBL" id="JANAWD010000077">
    <property type="protein sequence ID" value="KAJ3487986.1"/>
    <property type="molecule type" value="Genomic_DNA"/>
</dbReference>
<dbReference type="AlphaFoldDB" id="A0AAD5YGV2"/>
<feature type="compositionally biased region" description="Polar residues" evidence="2">
    <location>
        <begin position="365"/>
        <end position="377"/>
    </location>
</feature>
<keyword evidence="1" id="KW-0479">Metal-binding</keyword>
<keyword evidence="1" id="KW-0863">Zinc-finger</keyword>
<feature type="compositionally biased region" description="Acidic residues" evidence="2">
    <location>
        <begin position="250"/>
        <end position="270"/>
    </location>
</feature>
<comment type="caution">
    <text evidence="4">The sequence shown here is derived from an EMBL/GenBank/DDBJ whole genome shotgun (WGS) entry which is preliminary data.</text>
</comment>
<dbReference type="Gene3D" id="3.30.40.10">
    <property type="entry name" value="Zinc/RING finger domain, C3HC4 (zinc finger)"/>
    <property type="match status" value="1"/>
</dbReference>
<dbReference type="InterPro" id="IPR001841">
    <property type="entry name" value="Znf_RING"/>
</dbReference>
<dbReference type="SMART" id="SM00184">
    <property type="entry name" value="RING"/>
    <property type="match status" value="1"/>
</dbReference>
<feature type="compositionally biased region" description="Polar residues" evidence="2">
    <location>
        <begin position="1"/>
        <end position="27"/>
    </location>
</feature>
<proteinExistence type="predicted"/>
<evidence type="ECO:0000313" key="4">
    <source>
        <dbReference type="EMBL" id="KAJ3487986.1"/>
    </source>
</evidence>
<dbReference type="InterPro" id="IPR013083">
    <property type="entry name" value="Znf_RING/FYVE/PHD"/>
</dbReference>
<evidence type="ECO:0000313" key="5">
    <source>
        <dbReference type="Proteomes" id="UP001212997"/>
    </source>
</evidence>
<accession>A0AAD5YGV2</accession>
<keyword evidence="1" id="KW-0862">Zinc</keyword>
<keyword evidence="5" id="KW-1185">Reference proteome</keyword>
<protein>
    <recommendedName>
        <fullName evidence="3">RING-type domain-containing protein</fullName>
    </recommendedName>
</protein>
<name>A0AAD5YGV2_9APHY</name>
<evidence type="ECO:0000256" key="2">
    <source>
        <dbReference type="SAM" id="MobiDB-lite"/>
    </source>
</evidence>
<gene>
    <name evidence="4" type="ORF">NLI96_g3170</name>
</gene>
<sequence length="398" mass="44019">MSPRTRSARLQSRNPGSSSRSNVPSKTEQGDTEDSGVDDASILTGSIENSLTKALRELRQLTKEDAALRKENQNLRAKLEAAEEENQPKRGKKAGPRVSALEGRVKSLEAEIKALKKLNLRDARRDVEELGENLTNGADDSTSYLRTLLRRFRTLVSANSVGDDEKCNICFEDLKVDKATSLPCQHVICTDCFRKLEMSAGGRTCPECRKECPIEDVEVIRYTANSQWDALLEIAAAFTKVDRSGPEDLITSDESDEDMEAPFIENDEPEERTTTSRASSAPADPLRTPDPEEDDPPIQPQNETPSRRKRKLVFTPLSSLSPEPQGLGFYVFISSHFYSFTICRAAPSPLTDISQDSGVQGAAPGSSNPRSFASASPSEKRRRMEELAEAKSLKRPRL</sequence>
<dbReference type="PROSITE" id="PS50089">
    <property type="entry name" value="ZF_RING_2"/>
    <property type="match status" value="1"/>
</dbReference>
<evidence type="ECO:0000256" key="1">
    <source>
        <dbReference type="PROSITE-ProRule" id="PRU00175"/>
    </source>
</evidence>